<gene>
    <name evidence="1" type="ORF">SAMN02745202_00128</name>
</gene>
<dbReference type="SUPFAM" id="SSF49785">
    <property type="entry name" value="Galactose-binding domain-like"/>
    <property type="match status" value="1"/>
</dbReference>
<accession>A0A1T4KN52</accession>
<proteinExistence type="predicted"/>
<dbReference type="EMBL" id="FUXK01000001">
    <property type="protein sequence ID" value="SJZ43835.1"/>
    <property type="molecule type" value="Genomic_DNA"/>
</dbReference>
<reference evidence="1 2" key="1">
    <citation type="submission" date="2017-02" db="EMBL/GenBank/DDBJ databases">
        <authorList>
            <person name="Peterson S.W."/>
        </authorList>
    </citation>
    <scope>NUCLEOTIDE SEQUENCE [LARGE SCALE GENOMIC DNA]</scope>
    <source>
        <strain evidence="1 2">ATCC 43324</strain>
    </source>
</reference>
<dbReference type="AlphaFoldDB" id="A0A1T4KN52"/>
<dbReference type="Gene3D" id="2.60.120.260">
    <property type="entry name" value="Galactose-binding domain-like"/>
    <property type="match status" value="1"/>
</dbReference>
<dbReference type="STRING" id="28136.SAMN02745202_00128"/>
<dbReference type="Proteomes" id="UP000190065">
    <property type="component" value="Unassembled WGS sequence"/>
</dbReference>
<protein>
    <recommendedName>
        <fullName evidence="3">Alpha-L-rhamnosidase N-terminal domain-containing protein</fullName>
    </recommendedName>
</protein>
<name>A0A1T4KN52_9BACT</name>
<dbReference type="InterPro" id="IPR008979">
    <property type="entry name" value="Galactose-bd-like_sf"/>
</dbReference>
<evidence type="ECO:0008006" key="3">
    <source>
        <dbReference type="Google" id="ProtNLM"/>
    </source>
</evidence>
<dbReference type="RefSeq" id="WP_025069775.1">
    <property type="nucleotide sequence ID" value="NZ_FUXK01000001.1"/>
</dbReference>
<organism evidence="1 2">
    <name type="scientific">Segatella oulorum</name>
    <dbReference type="NCBI Taxonomy" id="28136"/>
    <lineage>
        <taxon>Bacteria</taxon>
        <taxon>Pseudomonadati</taxon>
        <taxon>Bacteroidota</taxon>
        <taxon>Bacteroidia</taxon>
        <taxon>Bacteroidales</taxon>
        <taxon>Prevotellaceae</taxon>
        <taxon>Segatella</taxon>
    </lineage>
</organism>
<evidence type="ECO:0000313" key="2">
    <source>
        <dbReference type="Proteomes" id="UP000190065"/>
    </source>
</evidence>
<evidence type="ECO:0000313" key="1">
    <source>
        <dbReference type="EMBL" id="SJZ43835.1"/>
    </source>
</evidence>
<sequence>MLFQTDEKSPFLSREWGFFVGYYPQRSFIIKLFLLCHLVLFELPISAQNNITSEEKQSAWIEQVLASTALSHAWIGATMTDSTSQVWFRRTYIHAQRPKRAWLNVATTGYIEVYVNGYNVLKSKRWPCRMQPNDDRPLYASLDVTHFLQSDSNTIAVWFSPAFPHLQAQQIAISYHGEQAEGTPFSFVSDDSWLTRHANVALTKDHSEIFRAPSLEEQQWNTNECALALWQPALPSQRKSTQSGGDFDAIHASERITHVFRPDYLVVQGDTVCFIFPQAFYGYARVTFRHTRPQEWVNINGLHYQCSGETDEQAYRKFTLQPIHRLWITGDRAFKSEQIEKVEGIEVCPTLSYKWHD</sequence>